<dbReference type="InterPro" id="IPR002376">
    <property type="entry name" value="Formyl_transf_N"/>
</dbReference>
<dbReference type="NCBIfam" id="NF005755">
    <property type="entry name" value="PRK07579.1"/>
    <property type="match status" value="1"/>
</dbReference>
<name>A0A1A3NFS8_MYCAS</name>
<dbReference type="InterPro" id="IPR040660">
    <property type="entry name" value="N_formyltrans_C"/>
</dbReference>
<dbReference type="InterPro" id="IPR036477">
    <property type="entry name" value="Formyl_transf_N_sf"/>
</dbReference>
<dbReference type="GO" id="GO:0004479">
    <property type="term" value="F:methionyl-tRNA formyltransferase activity"/>
    <property type="evidence" value="ECO:0007669"/>
    <property type="project" value="TreeGrafter"/>
</dbReference>
<comment type="caution">
    <text evidence="3">The sequence shown here is derived from an EMBL/GenBank/DDBJ whole genome shotgun (WGS) entry which is preliminary data.</text>
</comment>
<evidence type="ECO:0000259" key="1">
    <source>
        <dbReference type="Pfam" id="PF00551"/>
    </source>
</evidence>
<dbReference type="AlphaFoldDB" id="A0A1A3NFS8"/>
<keyword evidence="4" id="KW-1185">Reference proteome</keyword>
<evidence type="ECO:0000313" key="3">
    <source>
        <dbReference type="EMBL" id="OBK19909.1"/>
    </source>
</evidence>
<gene>
    <name evidence="3" type="ORF">A5636_17140</name>
</gene>
<dbReference type="PROSITE" id="PS00373">
    <property type="entry name" value="GART"/>
    <property type="match status" value="1"/>
</dbReference>
<dbReference type="Pfam" id="PF00551">
    <property type="entry name" value="Formyl_trans_N"/>
    <property type="match status" value="1"/>
</dbReference>
<accession>A0A1A3NFS8</accession>
<evidence type="ECO:0008006" key="5">
    <source>
        <dbReference type="Google" id="ProtNLM"/>
    </source>
</evidence>
<dbReference type="EMBL" id="LZLQ01000010">
    <property type="protein sequence ID" value="OBK19909.1"/>
    <property type="molecule type" value="Genomic_DNA"/>
</dbReference>
<sequence length="231" mass="26283">MRTLILTDNIQAHALAVELQATYDDVDVYQTPIGQLPDVARLDVKERVEDIVDTYGLVFSLHCKQKFPDALLDGVRCVNVHPGLNPYNRGWFPQVFSILDGQKVGVTIHEMDEQLDHGPIIAQRECAIESWDTSGTVYARLMQAERELVLEHFAAIRDGNYTATPMPGEGNLNLKKDFARLRQLDLDEQGTFGQFLNRLRALTHDEFRNAWFVDDSGRKVFVRIVLEPDES</sequence>
<evidence type="ECO:0000313" key="4">
    <source>
        <dbReference type="Proteomes" id="UP000093629"/>
    </source>
</evidence>
<dbReference type="Pfam" id="PF18216">
    <property type="entry name" value="N_formyltrans_C"/>
    <property type="match status" value="1"/>
</dbReference>
<feature type="domain" description="N-formyltransferase dimerization C-terminal" evidence="2">
    <location>
        <begin position="177"/>
        <end position="227"/>
    </location>
</feature>
<dbReference type="PANTHER" id="PTHR11138">
    <property type="entry name" value="METHIONYL-TRNA FORMYLTRANSFERASE"/>
    <property type="match status" value="1"/>
</dbReference>
<dbReference type="PANTHER" id="PTHR11138:SF5">
    <property type="entry name" value="METHIONYL-TRNA FORMYLTRANSFERASE, MITOCHONDRIAL"/>
    <property type="match status" value="1"/>
</dbReference>
<dbReference type="SUPFAM" id="SSF53328">
    <property type="entry name" value="Formyltransferase"/>
    <property type="match status" value="1"/>
</dbReference>
<dbReference type="RefSeq" id="WP_065156772.1">
    <property type="nucleotide sequence ID" value="NZ_LZLQ01000010.1"/>
</dbReference>
<feature type="domain" description="Formyl transferase N-terminal" evidence="1">
    <location>
        <begin position="75"/>
        <end position="150"/>
    </location>
</feature>
<reference evidence="4" key="1">
    <citation type="submission" date="2016-06" db="EMBL/GenBank/DDBJ databases">
        <authorList>
            <person name="Sutton G."/>
            <person name="Brinkac L."/>
            <person name="Sanka R."/>
            <person name="Adams M."/>
            <person name="Lau E."/>
            <person name="Garcia-Basteiro A."/>
            <person name="Lopez-Varela E."/>
            <person name="Palencia S."/>
        </authorList>
    </citation>
    <scope>NUCLEOTIDE SEQUENCE [LARGE SCALE GENOMIC DNA]</scope>
    <source>
        <strain evidence="4">1245139.5</strain>
    </source>
</reference>
<dbReference type="GO" id="GO:0005829">
    <property type="term" value="C:cytosol"/>
    <property type="evidence" value="ECO:0007669"/>
    <property type="project" value="TreeGrafter"/>
</dbReference>
<evidence type="ECO:0000259" key="2">
    <source>
        <dbReference type="Pfam" id="PF18216"/>
    </source>
</evidence>
<proteinExistence type="predicted"/>
<protein>
    <recommendedName>
        <fullName evidence="5">dTDP-4-amino-4,6-dideoxyglucose formyltransferase</fullName>
    </recommendedName>
</protein>
<dbReference type="InterPro" id="IPR001555">
    <property type="entry name" value="GART_AS"/>
</dbReference>
<dbReference type="OrthoDB" id="9802815at2"/>
<dbReference type="Gene3D" id="3.40.50.170">
    <property type="entry name" value="Formyl transferase, N-terminal domain"/>
    <property type="match status" value="1"/>
</dbReference>
<dbReference type="Proteomes" id="UP000093629">
    <property type="component" value="Unassembled WGS sequence"/>
</dbReference>
<organism evidence="3 4">
    <name type="scientific">Mycobacterium asiaticum</name>
    <dbReference type="NCBI Taxonomy" id="1790"/>
    <lineage>
        <taxon>Bacteria</taxon>
        <taxon>Bacillati</taxon>
        <taxon>Actinomycetota</taxon>
        <taxon>Actinomycetes</taxon>
        <taxon>Mycobacteriales</taxon>
        <taxon>Mycobacteriaceae</taxon>
        <taxon>Mycobacterium</taxon>
    </lineage>
</organism>